<sequence length="163" mass="18766">MLTKKENLIEKLGVHIENKEQLAPLAARILSTLILTGKKGATFESLVCELNASKSTISTHLTTLQAANRITYHTKCGDRKKYFTLVPDVMINSMNEMLKNWKNERDLHLEIMEYKKEINAELPEDCSEIFDLELHKDYLEFLAQASASMEKIQKKLTEKHKND</sequence>
<dbReference type="SUPFAM" id="SSF46785">
    <property type="entry name" value="Winged helix' DNA-binding domain"/>
    <property type="match status" value="1"/>
</dbReference>
<reference evidence="2" key="1">
    <citation type="submission" date="2014-10" db="EMBL/GenBank/DDBJ databases">
        <title>Genome sequencing of Vitellibacter sp. D-24.</title>
        <authorList>
            <person name="Thevarajoo S."/>
            <person name="Selvaratnam C."/>
            <person name="Goh K.M."/>
            <person name="Chong C.S."/>
        </authorList>
    </citation>
    <scope>NUCLEOTIDE SEQUENCE [LARGE SCALE GENOMIC DNA]</scope>
    <source>
        <strain evidence="2">D-24</strain>
    </source>
</reference>
<evidence type="ECO:0000313" key="1">
    <source>
        <dbReference type="EMBL" id="KXO00827.1"/>
    </source>
</evidence>
<gene>
    <name evidence="1" type="ORF">LS48_04900</name>
</gene>
<proteinExistence type="predicted"/>
<evidence type="ECO:0000313" key="2">
    <source>
        <dbReference type="Proteomes" id="UP000070138"/>
    </source>
</evidence>
<dbReference type="Gene3D" id="1.10.10.10">
    <property type="entry name" value="Winged helix-like DNA-binding domain superfamily/Winged helix DNA-binding domain"/>
    <property type="match status" value="1"/>
</dbReference>
<keyword evidence="2" id="KW-1185">Reference proteome</keyword>
<name>A0A137RKY1_9FLAO</name>
<protein>
    <submittedName>
        <fullName evidence="1">Transcriptional regulator</fullName>
    </submittedName>
</protein>
<dbReference type="InterPro" id="IPR036388">
    <property type="entry name" value="WH-like_DNA-bd_sf"/>
</dbReference>
<dbReference type="AlphaFoldDB" id="A0A137RKY1"/>
<dbReference type="EMBL" id="JRWG01000002">
    <property type="protein sequence ID" value="KXO00827.1"/>
    <property type="molecule type" value="Genomic_DNA"/>
</dbReference>
<accession>A0A137RKY1</accession>
<comment type="caution">
    <text evidence="1">The sequence shown here is derived from an EMBL/GenBank/DDBJ whole genome shotgun (WGS) entry which is preliminary data.</text>
</comment>
<dbReference type="STRING" id="1548749.LS48_04900"/>
<dbReference type="InterPro" id="IPR036390">
    <property type="entry name" value="WH_DNA-bd_sf"/>
</dbReference>
<reference evidence="1 2" key="2">
    <citation type="journal article" date="2016" name="Int. J. Syst. Evol. Microbiol.">
        <title>Vitellibacter aquimaris sp. nov., a marine bacterium isolated from seawater.</title>
        <authorList>
            <person name="Thevarajoo S."/>
            <person name="Selvaratnam C."/>
            <person name="Goh K.M."/>
            <person name="Hong K.W."/>
            <person name="Chan X.Y."/>
            <person name="Chan K.G."/>
            <person name="Chong C.S."/>
        </authorList>
    </citation>
    <scope>NUCLEOTIDE SEQUENCE [LARGE SCALE GENOMIC DNA]</scope>
    <source>
        <strain evidence="1 2">D-24</strain>
    </source>
</reference>
<dbReference type="Proteomes" id="UP000070138">
    <property type="component" value="Unassembled WGS sequence"/>
</dbReference>
<organism evidence="1 2">
    <name type="scientific">Aequorivita aquimaris</name>
    <dbReference type="NCBI Taxonomy" id="1548749"/>
    <lineage>
        <taxon>Bacteria</taxon>
        <taxon>Pseudomonadati</taxon>
        <taxon>Bacteroidota</taxon>
        <taxon>Flavobacteriia</taxon>
        <taxon>Flavobacteriales</taxon>
        <taxon>Flavobacteriaceae</taxon>
        <taxon>Aequorivita</taxon>
    </lineage>
</organism>